<accession>A0A0E9VTD2</accession>
<protein>
    <submittedName>
        <fullName evidence="1">Uncharacterized protein</fullName>
    </submittedName>
</protein>
<proteinExistence type="predicted"/>
<organism evidence="1">
    <name type="scientific">Anguilla anguilla</name>
    <name type="common">European freshwater eel</name>
    <name type="synonym">Muraena anguilla</name>
    <dbReference type="NCBI Taxonomy" id="7936"/>
    <lineage>
        <taxon>Eukaryota</taxon>
        <taxon>Metazoa</taxon>
        <taxon>Chordata</taxon>
        <taxon>Craniata</taxon>
        <taxon>Vertebrata</taxon>
        <taxon>Euteleostomi</taxon>
        <taxon>Actinopterygii</taxon>
        <taxon>Neopterygii</taxon>
        <taxon>Teleostei</taxon>
        <taxon>Anguilliformes</taxon>
        <taxon>Anguillidae</taxon>
        <taxon>Anguilla</taxon>
    </lineage>
</organism>
<reference evidence="1" key="2">
    <citation type="journal article" date="2015" name="Fish Shellfish Immunol.">
        <title>Early steps in the European eel (Anguilla anguilla)-Vibrio vulnificus interaction in the gills: Role of the RtxA13 toxin.</title>
        <authorList>
            <person name="Callol A."/>
            <person name="Pajuelo D."/>
            <person name="Ebbesson L."/>
            <person name="Teles M."/>
            <person name="MacKenzie S."/>
            <person name="Amaro C."/>
        </authorList>
    </citation>
    <scope>NUCLEOTIDE SEQUENCE</scope>
</reference>
<sequence>MCCGSCQHNQNVLLFCQDLRSSWCHFVGWGLHRGTNHKNLTDFINHS</sequence>
<reference evidence="1" key="1">
    <citation type="submission" date="2014-11" db="EMBL/GenBank/DDBJ databases">
        <authorList>
            <person name="Amaro Gonzalez C."/>
        </authorList>
    </citation>
    <scope>NUCLEOTIDE SEQUENCE</scope>
</reference>
<dbReference type="EMBL" id="GBXM01027193">
    <property type="protein sequence ID" value="JAH81384.1"/>
    <property type="molecule type" value="Transcribed_RNA"/>
</dbReference>
<evidence type="ECO:0000313" key="1">
    <source>
        <dbReference type="EMBL" id="JAH81384.1"/>
    </source>
</evidence>
<dbReference type="AlphaFoldDB" id="A0A0E9VTD2"/>
<name>A0A0E9VTD2_ANGAN</name>